<comment type="similarity">
    <text evidence="1">Belongs to the 'GDSL' lipolytic enzyme family.</text>
</comment>
<dbReference type="Pfam" id="PF00657">
    <property type="entry name" value="Lipase_GDSL"/>
    <property type="match status" value="1"/>
</dbReference>
<dbReference type="EMBL" id="BJNT01000012">
    <property type="protein sequence ID" value="GEC86314.1"/>
    <property type="molecule type" value="Genomic_DNA"/>
</dbReference>
<comment type="caution">
    <text evidence="4">The sequence shown here is derived from an EMBL/GenBank/DDBJ whole genome shotgun (WGS) entry which is preliminary data.</text>
</comment>
<dbReference type="InterPro" id="IPR001087">
    <property type="entry name" value="GDSL"/>
</dbReference>
<feature type="region of interest" description="Disordered" evidence="2">
    <location>
        <begin position="24"/>
        <end position="58"/>
    </location>
</feature>
<feature type="compositionally biased region" description="Low complexity" evidence="2">
    <location>
        <begin position="24"/>
        <end position="53"/>
    </location>
</feature>
<evidence type="ECO:0000313" key="5">
    <source>
        <dbReference type="Proteomes" id="UP000319986"/>
    </source>
</evidence>
<dbReference type="SUPFAM" id="SSF52266">
    <property type="entry name" value="SGNH hydrolase"/>
    <property type="match status" value="1"/>
</dbReference>
<keyword evidence="3" id="KW-0732">Signal</keyword>
<name>A0A4Y4C4H6_9CORY</name>
<dbReference type="PANTHER" id="PTHR22835:SF659">
    <property type="entry name" value="GDSL LIPASE_ACYLHYDROLASE, PUTATIVE (AFU_ORTHOLOGUE AFUA_2G00510)-RELATED"/>
    <property type="match status" value="1"/>
</dbReference>
<reference evidence="4 5" key="1">
    <citation type="submission" date="2019-06" db="EMBL/GenBank/DDBJ databases">
        <title>Whole genome shotgun sequence of Corynebacterium variabile NBRC 15286.</title>
        <authorList>
            <person name="Hosoyama A."/>
            <person name="Uohara A."/>
            <person name="Ohji S."/>
            <person name="Ichikawa N."/>
        </authorList>
    </citation>
    <scope>NUCLEOTIDE SEQUENCE [LARGE SCALE GENOMIC DNA]</scope>
    <source>
        <strain evidence="4 5">NBRC 15286</strain>
    </source>
</reference>
<evidence type="ECO:0000256" key="2">
    <source>
        <dbReference type="SAM" id="MobiDB-lite"/>
    </source>
</evidence>
<dbReference type="InterPro" id="IPR036514">
    <property type="entry name" value="SGNH_hydro_sf"/>
</dbReference>
<dbReference type="PANTHER" id="PTHR22835">
    <property type="entry name" value="ZINC FINGER FYVE DOMAIN CONTAINING PROTEIN"/>
    <property type="match status" value="1"/>
</dbReference>
<sequence length="364" mass="38806">MPTGWMKAATATIAIGTLALAGCSSSDDSTTTDTPTSAGASADTSGTPAAPTGEPLAGGAITEGVFFGDSLTDAGTYGYRFTTMPGQTWAQHIADGLGQSTESNEHVADPNDVYVGKPGEPGPGGLNYAEGGAKANSAYSAVSDAADGTPISVKVQVDRFLEQHQKFDPDQLATVYIGTNDVAYNYDPSINPEMAQSLRDNTPAPENVMASEDARVRTAASDEADQVQRMLDNGAEHILVFNVFDLAKLPWFESDASRDYVHTLATSYNDELTNSLPDDPRVQVLDTWSFVDDLVENKEDNGFTHGANEDACREPGQNVCEKDAWASEDADQTYIFSAAEHMTTRANELLADYVTAQINEKFGK</sequence>
<dbReference type="GO" id="GO:0016788">
    <property type="term" value="F:hydrolase activity, acting on ester bonds"/>
    <property type="evidence" value="ECO:0007669"/>
    <property type="project" value="InterPro"/>
</dbReference>
<organism evidence="4 5">
    <name type="scientific">Corynebacterium variabile</name>
    <dbReference type="NCBI Taxonomy" id="1727"/>
    <lineage>
        <taxon>Bacteria</taxon>
        <taxon>Bacillati</taxon>
        <taxon>Actinomycetota</taxon>
        <taxon>Actinomycetes</taxon>
        <taxon>Mycobacteriales</taxon>
        <taxon>Corynebacteriaceae</taxon>
        <taxon>Corynebacterium</taxon>
    </lineage>
</organism>
<protein>
    <submittedName>
        <fullName evidence="4">Acylhydrolase</fullName>
    </submittedName>
</protein>
<feature type="signal peptide" evidence="3">
    <location>
        <begin position="1"/>
        <end position="21"/>
    </location>
</feature>
<evidence type="ECO:0000313" key="4">
    <source>
        <dbReference type="EMBL" id="GEC86314.1"/>
    </source>
</evidence>
<feature type="chain" id="PRO_5039318790" evidence="3">
    <location>
        <begin position="22"/>
        <end position="364"/>
    </location>
</feature>
<accession>A0A4Y4C4H6</accession>
<dbReference type="Gene3D" id="3.40.50.1110">
    <property type="entry name" value="SGNH hydrolase"/>
    <property type="match status" value="1"/>
</dbReference>
<dbReference type="Proteomes" id="UP000319986">
    <property type="component" value="Unassembled WGS sequence"/>
</dbReference>
<gene>
    <name evidence="4" type="ORF">CVA01_16280</name>
</gene>
<proteinExistence type="inferred from homology"/>
<dbReference type="AlphaFoldDB" id="A0A4Y4C4H6"/>
<evidence type="ECO:0000256" key="1">
    <source>
        <dbReference type="ARBA" id="ARBA00008668"/>
    </source>
</evidence>
<dbReference type="PROSITE" id="PS51257">
    <property type="entry name" value="PROKAR_LIPOPROTEIN"/>
    <property type="match status" value="1"/>
</dbReference>
<keyword evidence="4" id="KW-0378">Hydrolase</keyword>
<evidence type="ECO:0000256" key="3">
    <source>
        <dbReference type="SAM" id="SignalP"/>
    </source>
</evidence>